<sequence>MIFLQMTSTLSLSPYRIFTRNLRKMTAVGVSSPLSSSQLTLALFYGRLFPNNCLHFIYSSYSLHWLSKVPPALYDEHGKSINKGKVYISESSPPNVSQAYLNQFQADFSLFLRCRSEELVPGGRMVLILLGRIGQDHIDRGNSFLWELLSRSLALMASQGALEKEKLDSYDVHFYAPSKREIEETVRRDGSFETERMEMFEIGREKENGESYGTRVAMTVRAIQESMIRLHFGEGVDLDALFDIYGRMVDDEMAEAKGGIKPITFVVVLKKL</sequence>
<dbReference type="Pfam" id="PF03492">
    <property type="entry name" value="Methyltransf_7"/>
    <property type="match status" value="1"/>
</dbReference>
<dbReference type="Gene3D" id="3.40.50.150">
    <property type="entry name" value="Vaccinia Virus protein VP39"/>
    <property type="match status" value="1"/>
</dbReference>
<dbReference type="AlphaFoldDB" id="A0A9Y1EIP0"/>
<dbReference type="SUPFAM" id="SSF53335">
    <property type="entry name" value="S-adenosyl-L-methionine-dependent methyltransferases"/>
    <property type="match status" value="1"/>
</dbReference>
<accession>A0A9Y1EIP0</accession>
<reference evidence="1" key="1">
    <citation type="submission" date="2021-04" db="EMBL/GenBank/DDBJ databases">
        <title>Transcriptome analysis for identification of genes encoding DOXP/MEP, carotenoid and bixin pathway enzymes in seeds of Bixa orellana.</title>
        <authorList>
            <person name="Moreira V.S."/>
            <person name="Soares V.L.F."/>
            <person name="de Souza V.C."/>
            <person name="Goliatt P.V.Z.C."/>
            <person name="Reboucas T.N.H."/>
            <person name="Otoni W.C."/>
            <person name="Costa M.G.C."/>
        </authorList>
    </citation>
    <scope>NUCLEOTIDE SEQUENCE</scope>
    <source>
        <strain evidence="1">C8039_g1_i1_m.20025</strain>
    </source>
</reference>
<evidence type="ECO:0000313" key="1">
    <source>
        <dbReference type="EMBL" id="QTZ19707.1"/>
    </source>
</evidence>
<organism evidence="1">
    <name type="scientific">Bixa orellana</name>
    <name type="common">Lipstick tree</name>
    <dbReference type="NCBI Taxonomy" id="66672"/>
    <lineage>
        <taxon>Eukaryota</taxon>
        <taxon>Viridiplantae</taxon>
        <taxon>Streptophyta</taxon>
        <taxon>Embryophyta</taxon>
        <taxon>Tracheophyta</taxon>
        <taxon>Spermatophyta</taxon>
        <taxon>Magnoliopsida</taxon>
        <taxon>eudicotyledons</taxon>
        <taxon>Gunneridae</taxon>
        <taxon>Pentapetalae</taxon>
        <taxon>rosids</taxon>
        <taxon>malvids</taxon>
        <taxon>Malvales</taxon>
        <taxon>Bixaceae</taxon>
        <taxon>Bixa</taxon>
    </lineage>
</organism>
<dbReference type="InterPro" id="IPR005299">
    <property type="entry name" value="MeTrfase_7"/>
</dbReference>
<protein>
    <submittedName>
        <fullName evidence="1">Salicylate carboxymethyltransferase-like protein</fullName>
    </submittedName>
</protein>
<dbReference type="GO" id="GO:0008168">
    <property type="term" value="F:methyltransferase activity"/>
    <property type="evidence" value="ECO:0007669"/>
    <property type="project" value="InterPro"/>
</dbReference>
<dbReference type="EMBL" id="MW885581">
    <property type="protein sequence ID" value="QTZ19707.1"/>
    <property type="molecule type" value="mRNA"/>
</dbReference>
<name>A0A9Y1EIP0_BIXOR</name>
<proteinExistence type="evidence at transcript level"/>
<dbReference type="InterPro" id="IPR029063">
    <property type="entry name" value="SAM-dependent_MTases_sf"/>
</dbReference>
<dbReference type="PANTHER" id="PTHR31009">
    <property type="entry name" value="S-ADENOSYL-L-METHIONINE:CARBOXYL METHYLTRANSFERASE FAMILY PROTEIN"/>
    <property type="match status" value="1"/>
</dbReference>